<organism evidence="9 10">
    <name type="scientific">Larkinella bovis</name>
    <dbReference type="NCBI Taxonomy" id="683041"/>
    <lineage>
        <taxon>Bacteria</taxon>
        <taxon>Pseudomonadati</taxon>
        <taxon>Bacteroidota</taxon>
        <taxon>Cytophagia</taxon>
        <taxon>Cytophagales</taxon>
        <taxon>Spirosomataceae</taxon>
        <taxon>Larkinella</taxon>
    </lineage>
</organism>
<keyword evidence="10" id="KW-1185">Reference proteome</keyword>
<evidence type="ECO:0000256" key="1">
    <source>
        <dbReference type="ARBA" id="ARBA00004442"/>
    </source>
</evidence>
<keyword evidence="3" id="KW-0732">Signal</keyword>
<evidence type="ECO:0000256" key="6">
    <source>
        <dbReference type="SAM" id="MobiDB-lite"/>
    </source>
</evidence>
<sequence>MKKIILAFILTVSSFSCKNYLDETIVSGISYGYYNTAAGIEAGVAATYTTLRWAYTGENLHPLQELGTDTYQEGQDGALKPQLNRYESSLNSQFGTLYDFWSNYYTGISRANIVISSITNLKEGMPETTKTIRLAEMRFLRGLYYFYLVQTFGNIPLVTSLDFDVKTDYKRAPVAEVYKFIISDLRFAQQNLPTNQADYGRATKGAAQHALALAYLTRGSAVTEQRGQQATDMDSAAFFADAVINSNVYQLVPDFKQLWNINNQKNSEIIFAVQFSETRLYNNNVGNKIHLYYTMVYDNKPGMLRDVENGRPWRRVRPTDFTLYELYDRKNDARFYKTFKTAWLCNNAANIPKWEAKDGFVPKPELLGKPKFNVGDTAIWVTMERLPACINKDSLYASKPYYYIPRDRQTNAEFPQNYKFYDNKRPAASEENGTRDWYTFRLAETYLIAAEAYGRKGQFDKAVERLNVVRKRAAYKQDELKPREYWQIDGGNYADRLKSTEPSMLLTVADLTTNLNGKTFVDFMLDERGRELHGECVRWWDLVRAERLYDRVKKYNPEATNIQKYHKLRPIPQNHIDRLSPKGPLNEEQNEGYY</sequence>
<evidence type="ECO:0000313" key="9">
    <source>
        <dbReference type="EMBL" id="MFC5408728.1"/>
    </source>
</evidence>
<feature type="region of interest" description="Disordered" evidence="6">
    <location>
        <begin position="573"/>
        <end position="594"/>
    </location>
</feature>
<evidence type="ECO:0000256" key="4">
    <source>
        <dbReference type="ARBA" id="ARBA00023136"/>
    </source>
</evidence>
<keyword evidence="5" id="KW-0998">Cell outer membrane</keyword>
<evidence type="ECO:0000256" key="5">
    <source>
        <dbReference type="ARBA" id="ARBA00023237"/>
    </source>
</evidence>
<dbReference type="EMBL" id="JBHSMA010000001">
    <property type="protein sequence ID" value="MFC5408728.1"/>
    <property type="molecule type" value="Genomic_DNA"/>
</dbReference>
<name>A0ABW0I7W0_9BACT</name>
<dbReference type="Proteomes" id="UP001596106">
    <property type="component" value="Unassembled WGS sequence"/>
</dbReference>
<feature type="domain" description="RagB/SusD" evidence="7">
    <location>
        <begin position="268"/>
        <end position="593"/>
    </location>
</feature>
<reference evidence="10" key="1">
    <citation type="journal article" date="2019" name="Int. J. Syst. Evol. Microbiol.">
        <title>The Global Catalogue of Microorganisms (GCM) 10K type strain sequencing project: providing services to taxonomists for standard genome sequencing and annotation.</title>
        <authorList>
            <consortium name="The Broad Institute Genomics Platform"/>
            <consortium name="The Broad Institute Genome Sequencing Center for Infectious Disease"/>
            <person name="Wu L."/>
            <person name="Ma J."/>
        </authorList>
    </citation>
    <scope>NUCLEOTIDE SEQUENCE [LARGE SCALE GENOMIC DNA]</scope>
    <source>
        <strain evidence="10">CCUG 55250</strain>
    </source>
</reference>
<dbReference type="Pfam" id="PF07980">
    <property type="entry name" value="SusD_RagB"/>
    <property type="match status" value="1"/>
</dbReference>
<dbReference type="InterPro" id="IPR011990">
    <property type="entry name" value="TPR-like_helical_dom_sf"/>
</dbReference>
<dbReference type="PROSITE" id="PS51257">
    <property type="entry name" value="PROKAR_LIPOPROTEIN"/>
    <property type="match status" value="1"/>
</dbReference>
<dbReference type="SUPFAM" id="SSF48452">
    <property type="entry name" value="TPR-like"/>
    <property type="match status" value="1"/>
</dbReference>
<feature type="domain" description="SusD-like N-terminal" evidence="8">
    <location>
        <begin position="85"/>
        <end position="216"/>
    </location>
</feature>
<dbReference type="RefSeq" id="WP_379841884.1">
    <property type="nucleotide sequence ID" value="NZ_JBHSMA010000001.1"/>
</dbReference>
<gene>
    <name evidence="9" type="ORF">ACFPMF_05385</name>
</gene>
<protein>
    <submittedName>
        <fullName evidence="9">RagB/SusD family nutrient uptake outer membrane protein</fullName>
    </submittedName>
</protein>
<comment type="subcellular location">
    <subcellularLocation>
        <location evidence="1">Cell outer membrane</location>
    </subcellularLocation>
</comment>
<dbReference type="Gene3D" id="1.25.40.390">
    <property type="match status" value="1"/>
</dbReference>
<proteinExistence type="inferred from homology"/>
<evidence type="ECO:0000256" key="2">
    <source>
        <dbReference type="ARBA" id="ARBA00006275"/>
    </source>
</evidence>
<dbReference type="InterPro" id="IPR012944">
    <property type="entry name" value="SusD_RagB_dom"/>
</dbReference>
<comment type="caution">
    <text evidence="9">The sequence shown here is derived from an EMBL/GenBank/DDBJ whole genome shotgun (WGS) entry which is preliminary data.</text>
</comment>
<dbReference type="InterPro" id="IPR033985">
    <property type="entry name" value="SusD-like_N"/>
</dbReference>
<dbReference type="Pfam" id="PF14322">
    <property type="entry name" value="SusD-like_3"/>
    <property type="match status" value="1"/>
</dbReference>
<evidence type="ECO:0000259" key="8">
    <source>
        <dbReference type="Pfam" id="PF14322"/>
    </source>
</evidence>
<keyword evidence="4" id="KW-0472">Membrane</keyword>
<evidence type="ECO:0000313" key="10">
    <source>
        <dbReference type="Proteomes" id="UP001596106"/>
    </source>
</evidence>
<comment type="similarity">
    <text evidence="2">Belongs to the SusD family.</text>
</comment>
<accession>A0ABW0I7W0</accession>
<evidence type="ECO:0000256" key="3">
    <source>
        <dbReference type="ARBA" id="ARBA00022729"/>
    </source>
</evidence>
<evidence type="ECO:0000259" key="7">
    <source>
        <dbReference type="Pfam" id="PF07980"/>
    </source>
</evidence>